<sequence length="283" mass="30862">MADTRITSLNTLLDTTGKMFLAEEYGKVIENVQKLTISGKMKNTELSGDPHAGTVEAKRFANATPKDYGTARTAAKGDGVKGKSVTIPIDQDKEIVEEVEQKDVSLLGVEGLIAKRTANHALRMAAELDTKFFEVAGTDATEVDLTGITAIEEIAEKMIQQCETTKNDYVDGVPRAMMHMVLDPDYYGKIRTYLDKVTVPGVGAADEEFYAFHGVKTYSCVHLPQDVKALVMVDGAVAQPVMADPYNAEKIPLSNAYGIELFYHFGTKSVTPDLIFKNKKIGG</sequence>
<organism evidence="1">
    <name type="scientific">Myoviridae sp. ctCXW4</name>
    <dbReference type="NCBI Taxonomy" id="2827669"/>
    <lineage>
        <taxon>Viruses</taxon>
        <taxon>Duplodnaviria</taxon>
        <taxon>Heunggongvirae</taxon>
        <taxon>Uroviricota</taxon>
        <taxon>Caudoviricetes</taxon>
    </lineage>
</organism>
<proteinExistence type="predicted"/>
<evidence type="ECO:0000313" key="1">
    <source>
        <dbReference type="EMBL" id="DAF65204.1"/>
    </source>
</evidence>
<name>A0A8S5TPZ7_9CAUD</name>
<protein>
    <submittedName>
        <fullName evidence="1">Major capsid protein</fullName>
    </submittedName>
</protein>
<dbReference type="EMBL" id="BK032876">
    <property type="protein sequence ID" value="DAF65204.1"/>
    <property type="molecule type" value="Genomic_DNA"/>
</dbReference>
<accession>A0A8S5TPZ7</accession>
<reference evidence="1" key="1">
    <citation type="journal article" date="2021" name="Proc. Natl. Acad. Sci. U.S.A.">
        <title>A Catalog of Tens of Thousands of Viruses from Human Metagenomes Reveals Hidden Associations with Chronic Diseases.</title>
        <authorList>
            <person name="Tisza M.J."/>
            <person name="Buck C.B."/>
        </authorList>
    </citation>
    <scope>NUCLEOTIDE SEQUENCE</scope>
    <source>
        <strain evidence="1">CtCXW4</strain>
    </source>
</reference>